<dbReference type="PRINTS" id="PR00061">
    <property type="entry name" value="RIBOSOMALL19"/>
</dbReference>
<dbReference type="InterPro" id="IPR008991">
    <property type="entry name" value="Translation_prot_SH3-like_sf"/>
</dbReference>
<dbReference type="NCBIfam" id="TIGR01024">
    <property type="entry name" value="rplS_bact"/>
    <property type="match status" value="1"/>
</dbReference>
<dbReference type="InParanoid" id="A0A1U8BIU3"/>
<dbReference type="OrthoDB" id="432645at2759"/>
<dbReference type="GO" id="GO:1990904">
    <property type="term" value="C:ribonucleoprotein complex"/>
    <property type="evidence" value="ECO:0007669"/>
    <property type="project" value="UniProtKB-KW"/>
</dbReference>
<dbReference type="GO" id="GO:0006412">
    <property type="term" value="P:translation"/>
    <property type="evidence" value="ECO:0007669"/>
    <property type="project" value="InterPro"/>
</dbReference>
<evidence type="ECO:0000256" key="3">
    <source>
        <dbReference type="ARBA" id="ARBA00023274"/>
    </source>
</evidence>
<protein>
    <submittedName>
        <fullName evidence="5">50S ribosomal protein L19-2, chloroplastic-like</fullName>
    </submittedName>
</protein>
<dbReference type="KEGG" id="nnu:104611554"/>
<reference evidence="5" key="1">
    <citation type="submission" date="2025-08" db="UniProtKB">
        <authorList>
            <consortium name="RefSeq"/>
        </authorList>
    </citation>
    <scope>IDENTIFICATION</scope>
</reference>
<dbReference type="GO" id="GO:0005840">
    <property type="term" value="C:ribosome"/>
    <property type="evidence" value="ECO:0007669"/>
    <property type="project" value="UniProtKB-KW"/>
</dbReference>
<dbReference type="GeneID" id="104611554"/>
<dbReference type="Gene3D" id="2.30.30.790">
    <property type="match status" value="1"/>
</dbReference>
<dbReference type="FunCoup" id="A0A1U8BIU3">
    <property type="interactions" value="1302"/>
</dbReference>
<accession>A0A1U8BIU3</accession>
<dbReference type="Pfam" id="PF01245">
    <property type="entry name" value="Ribosomal_L19"/>
    <property type="match status" value="1"/>
</dbReference>
<dbReference type="PANTHER" id="PTHR15680:SF9">
    <property type="entry name" value="LARGE RIBOSOMAL SUBUNIT PROTEIN BL19M"/>
    <property type="match status" value="1"/>
</dbReference>
<dbReference type="SUPFAM" id="SSF50104">
    <property type="entry name" value="Translation proteins SH3-like domain"/>
    <property type="match status" value="1"/>
</dbReference>
<name>A0A1U8BIU3_NELNU</name>
<evidence type="ECO:0000256" key="1">
    <source>
        <dbReference type="ARBA" id="ARBA00005781"/>
    </source>
</evidence>
<dbReference type="RefSeq" id="XP_010276951.1">
    <property type="nucleotide sequence ID" value="XM_010278649.2"/>
</dbReference>
<evidence type="ECO:0000256" key="2">
    <source>
        <dbReference type="ARBA" id="ARBA00022980"/>
    </source>
</evidence>
<evidence type="ECO:0000313" key="4">
    <source>
        <dbReference type="Proteomes" id="UP000189703"/>
    </source>
</evidence>
<evidence type="ECO:0000313" key="5">
    <source>
        <dbReference type="RefSeq" id="XP_010276951.1"/>
    </source>
</evidence>
<gene>
    <name evidence="5" type="primary">LOC104611554</name>
</gene>
<dbReference type="AlphaFoldDB" id="A0A1U8BIU3"/>
<organism evidence="4 5">
    <name type="scientific">Nelumbo nucifera</name>
    <name type="common">Sacred lotus</name>
    <dbReference type="NCBI Taxonomy" id="4432"/>
    <lineage>
        <taxon>Eukaryota</taxon>
        <taxon>Viridiplantae</taxon>
        <taxon>Streptophyta</taxon>
        <taxon>Embryophyta</taxon>
        <taxon>Tracheophyta</taxon>
        <taxon>Spermatophyta</taxon>
        <taxon>Magnoliopsida</taxon>
        <taxon>Proteales</taxon>
        <taxon>Nelumbonaceae</taxon>
        <taxon>Nelumbo</taxon>
    </lineage>
</organism>
<keyword evidence="3" id="KW-0687">Ribonucleoprotein</keyword>
<dbReference type="GO" id="GO:0003735">
    <property type="term" value="F:structural constituent of ribosome"/>
    <property type="evidence" value="ECO:0000318"/>
    <property type="project" value="GO_Central"/>
</dbReference>
<dbReference type="FunFam" id="2.30.30.790:FF:000003">
    <property type="entry name" value="50S ribosomal protein L19, chloroplastic"/>
    <property type="match status" value="1"/>
</dbReference>
<dbReference type="InterPro" id="IPR038657">
    <property type="entry name" value="Ribosomal_bL19_sf"/>
</dbReference>
<dbReference type="PANTHER" id="PTHR15680">
    <property type="entry name" value="RIBOSOMAL PROTEIN L19"/>
    <property type="match status" value="1"/>
</dbReference>
<dbReference type="InterPro" id="IPR001857">
    <property type="entry name" value="Ribosomal_bL19"/>
</dbReference>
<keyword evidence="4" id="KW-1185">Reference proteome</keyword>
<comment type="similarity">
    <text evidence="1">Belongs to the bacterial ribosomal protein bL19 family.</text>
</comment>
<dbReference type="STRING" id="4432.A0A1U8BIU3"/>
<dbReference type="Proteomes" id="UP000189703">
    <property type="component" value="Unplaced"/>
</dbReference>
<sequence length="273" mass="30675">MQSLCRSLRTIERRFTSSKVVHLKSSQGYRLCGGSGFIALEHKVGGGGASLFYKPSNHLSEGFLSSLRPESPSCFGVTLQAKFGIEKESSTYQTEGLKSLSYGKQEKTLFQWGTVGPTGHTPIRRITTMNQPEGSILQDSAASNPDVAPRIKFKRLDKTSRHIMQILDKEAVEEVRVQREIPDIKPGYIVQLKVEVPENKRRVSILKGIVIARRNAGLNTTFRLRRLVAGVGVESVFPLYSPNIKEVKVLDKKKVRRAKLYYLRDKMNALKKQ</sequence>
<keyword evidence="2" id="KW-0689">Ribosomal protein</keyword>
<proteinExistence type="inferred from homology"/>
<dbReference type="eggNOG" id="KOG1698">
    <property type="taxonomic scope" value="Eukaryota"/>
</dbReference>